<dbReference type="Pfam" id="PF14343">
    <property type="entry name" value="PrcB_C"/>
    <property type="match status" value="1"/>
</dbReference>
<dbReference type="EMBL" id="RYDJ01000010">
    <property type="protein sequence ID" value="RTZ04152.1"/>
    <property type="molecule type" value="Genomic_DNA"/>
</dbReference>
<evidence type="ECO:0000313" key="3">
    <source>
        <dbReference type="Proteomes" id="UP000280825"/>
    </source>
</evidence>
<proteinExistence type="predicted"/>
<dbReference type="GO" id="GO:0008233">
    <property type="term" value="F:peptidase activity"/>
    <property type="evidence" value="ECO:0007669"/>
    <property type="project" value="UniProtKB-KW"/>
</dbReference>
<dbReference type="Proteomes" id="UP000280825">
    <property type="component" value="Unassembled WGS sequence"/>
</dbReference>
<dbReference type="PROSITE" id="PS51257">
    <property type="entry name" value="PROKAR_LIPOPROTEIN"/>
    <property type="match status" value="1"/>
</dbReference>
<dbReference type="AlphaFoldDB" id="A0A3S0P0D6"/>
<dbReference type="RefSeq" id="WP_126562192.1">
    <property type="nucleotide sequence ID" value="NZ_RYDJ01000010.1"/>
</dbReference>
<accession>A0A3S0P0D6</accession>
<evidence type="ECO:0000313" key="2">
    <source>
        <dbReference type="EMBL" id="RTZ04152.1"/>
    </source>
</evidence>
<reference evidence="2 3" key="1">
    <citation type="submission" date="2018-12" db="EMBL/GenBank/DDBJ databases">
        <title>Flavobacterium sp. nov., isolated from glacier ice.</title>
        <authorList>
            <person name="Liu Q."/>
            <person name="Xin Y.-H."/>
        </authorList>
    </citation>
    <scope>NUCLEOTIDE SEQUENCE [LARGE SCALE GENOMIC DNA]</scope>
    <source>
        <strain evidence="2 3">RB1N8</strain>
    </source>
</reference>
<dbReference type="GO" id="GO:0006508">
    <property type="term" value="P:proteolysis"/>
    <property type="evidence" value="ECO:0007669"/>
    <property type="project" value="UniProtKB-KW"/>
</dbReference>
<gene>
    <name evidence="2" type="ORF">EKL98_09965</name>
</gene>
<keyword evidence="3" id="KW-1185">Reference proteome</keyword>
<comment type="caution">
    <text evidence="2">The sequence shown here is derived from an EMBL/GenBank/DDBJ whole genome shotgun (WGS) entry which is preliminary data.</text>
</comment>
<keyword evidence="2" id="KW-0378">Hydrolase</keyword>
<protein>
    <submittedName>
        <fullName evidence="2">Protease complex subunit PrcB family protein</fullName>
    </submittedName>
</protein>
<feature type="domain" description="PrcB C-terminal" evidence="1">
    <location>
        <begin position="79"/>
        <end position="135"/>
    </location>
</feature>
<evidence type="ECO:0000259" key="1">
    <source>
        <dbReference type="Pfam" id="PF14343"/>
    </source>
</evidence>
<organism evidence="2 3">
    <name type="scientific">Flavobacterium bomense</name>
    <dbReference type="NCBI Taxonomy" id="2497483"/>
    <lineage>
        <taxon>Bacteria</taxon>
        <taxon>Pseudomonadati</taxon>
        <taxon>Bacteroidota</taxon>
        <taxon>Flavobacteriia</taxon>
        <taxon>Flavobacteriales</taxon>
        <taxon>Flavobacteriaceae</taxon>
        <taxon>Flavobacterium</taxon>
    </lineage>
</organism>
<sequence length="143" mass="15618">MKKVMLSFLAITVVSCGSVSLKSTDATTALFEVLTQQTNGGASIRFFEILSEPSEIKMLQNDENLKNKINANDILNANFVVLNMGEKTTGGYAIGIDKVIETDKNIIITVQETNPEPGSMVTQAFTTPFCIVKINSKKEILIK</sequence>
<keyword evidence="2" id="KW-0645">Protease</keyword>
<dbReference type="InterPro" id="IPR025748">
    <property type="entry name" value="PrcB_C_dom"/>
</dbReference>
<name>A0A3S0P0D6_9FLAO</name>